<feature type="compositionally biased region" description="Basic and acidic residues" evidence="1">
    <location>
        <begin position="66"/>
        <end position="76"/>
    </location>
</feature>
<accession>A0A1B2EUB7</accession>
<proteinExistence type="predicted"/>
<feature type="region of interest" description="Disordered" evidence="1">
    <location>
        <begin position="1"/>
        <end position="117"/>
    </location>
</feature>
<dbReference type="EMBL" id="CP016618">
    <property type="protein sequence ID" value="ANY83452.1"/>
    <property type="molecule type" value="Genomic_DNA"/>
</dbReference>
<protein>
    <submittedName>
        <fullName evidence="2">Uncharacterized protein</fullName>
    </submittedName>
</protein>
<reference evidence="2" key="1">
    <citation type="submission" date="2016-07" db="EMBL/GenBank/DDBJ databases">
        <title>Microvirga ossetica sp. nov. a new species of rhizobia isolated from root nodules of the legume species Vicia alpestris Steven originated from North Ossetia region in the Caucasus.</title>
        <authorList>
            <person name="Safronova V.I."/>
            <person name="Kuznetsova I.G."/>
            <person name="Sazanova A.L."/>
            <person name="Belimov A."/>
            <person name="Andronov E."/>
            <person name="Osledkin Y.S."/>
            <person name="Onishchuk O.P."/>
            <person name="Kurchak O.N."/>
            <person name="Shaposhnikov A.I."/>
            <person name="Willems A."/>
            <person name="Tikhonovich I.A."/>
        </authorList>
    </citation>
    <scope>NUCLEOTIDE SEQUENCE [LARGE SCALE GENOMIC DNA]</scope>
    <source>
        <strain evidence="2">V5/3M</strain>
        <plasmid evidence="2">unnamed3</plasmid>
    </source>
</reference>
<dbReference type="AlphaFoldDB" id="A0A1B2EUB7"/>
<organism evidence="2">
    <name type="scientific">Microvirga ossetica</name>
    <dbReference type="NCBI Taxonomy" id="1882682"/>
    <lineage>
        <taxon>Bacteria</taxon>
        <taxon>Pseudomonadati</taxon>
        <taxon>Pseudomonadota</taxon>
        <taxon>Alphaproteobacteria</taxon>
        <taxon>Hyphomicrobiales</taxon>
        <taxon>Methylobacteriaceae</taxon>
        <taxon>Microvirga</taxon>
    </lineage>
</organism>
<keyword evidence="2" id="KW-0614">Plasmid</keyword>
<evidence type="ECO:0000313" key="2">
    <source>
        <dbReference type="EMBL" id="ANY83452.1"/>
    </source>
</evidence>
<evidence type="ECO:0000256" key="1">
    <source>
        <dbReference type="SAM" id="MobiDB-lite"/>
    </source>
</evidence>
<gene>
    <name evidence="2" type="ORF">BB934_34840</name>
</gene>
<sequence length="117" mass="12567">MTLSVGDFAVRTRSGWNASPRQEFPLGDDDEAALAGVRPMPDRMQDGQQPEALRSLKSAAKAGSRKPQEQGLEARGDTAPISAPLEQEQDAAAKVLQEGVEKNPQGMEDAARKAPKR</sequence>
<geneLocation type="plasmid" evidence="2">
    <name>unnamed3</name>
</geneLocation>
<name>A0A1B2EUB7_9HYPH</name>
<dbReference type="KEGG" id="moc:BB934_34840"/>